<evidence type="ECO:0000313" key="2">
    <source>
        <dbReference type="Proteomes" id="UP000765509"/>
    </source>
</evidence>
<evidence type="ECO:0000313" key="1">
    <source>
        <dbReference type="EMBL" id="MBW0565840.1"/>
    </source>
</evidence>
<dbReference type="AlphaFoldDB" id="A0A9Q3JQQ3"/>
<gene>
    <name evidence="1" type="ORF">O181_105555</name>
</gene>
<reference evidence="1" key="1">
    <citation type="submission" date="2021-03" db="EMBL/GenBank/DDBJ databases">
        <title>Draft genome sequence of rust myrtle Austropuccinia psidii MF-1, a brazilian biotype.</title>
        <authorList>
            <person name="Quecine M.C."/>
            <person name="Pachon D.M.R."/>
            <person name="Bonatelli M.L."/>
            <person name="Correr F.H."/>
            <person name="Franceschini L.M."/>
            <person name="Leite T.F."/>
            <person name="Margarido G.R.A."/>
            <person name="Almeida C.A."/>
            <person name="Ferrarezi J.A."/>
            <person name="Labate C.A."/>
        </authorList>
    </citation>
    <scope>NUCLEOTIDE SEQUENCE</scope>
    <source>
        <strain evidence="1">MF-1</strain>
    </source>
</reference>
<sequence>MTLVDISQKKSERMNKENDFPELLLRRDPLREFALKYVIVNPDEIEKTTLKPVSSFDSLQASVAGRSSKKIGMQVCPQKLQGCGVPQLTKQHELKFNFGAKVTKESKSLSGNGSNSCDSFDISVSFTERTFHVSDIGSQLFRRAGYNEVTPD</sequence>
<organism evidence="1 2">
    <name type="scientific">Austropuccinia psidii MF-1</name>
    <dbReference type="NCBI Taxonomy" id="1389203"/>
    <lineage>
        <taxon>Eukaryota</taxon>
        <taxon>Fungi</taxon>
        <taxon>Dikarya</taxon>
        <taxon>Basidiomycota</taxon>
        <taxon>Pucciniomycotina</taxon>
        <taxon>Pucciniomycetes</taxon>
        <taxon>Pucciniales</taxon>
        <taxon>Sphaerophragmiaceae</taxon>
        <taxon>Austropuccinia</taxon>
    </lineage>
</organism>
<accession>A0A9Q3JQQ3</accession>
<keyword evidence="2" id="KW-1185">Reference proteome</keyword>
<dbReference type="Proteomes" id="UP000765509">
    <property type="component" value="Unassembled WGS sequence"/>
</dbReference>
<proteinExistence type="predicted"/>
<name>A0A9Q3JQQ3_9BASI</name>
<dbReference type="EMBL" id="AVOT02078085">
    <property type="protein sequence ID" value="MBW0565840.1"/>
    <property type="molecule type" value="Genomic_DNA"/>
</dbReference>
<protein>
    <submittedName>
        <fullName evidence="1">Uncharacterized protein</fullName>
    </submittedName>
</protein>
<comment type="caution">
    <text evidence="1">The sequence shown here is derived from an EMBL/GenBank/DDBJ whole genome shotgun (WGS) entry which is preliminary data.</text>
</comment>